<keyword evidence="1" id="KW-0511">Multifunctional enzyme</keyword>
<proteinExistence type="predicted"/>
<protein>
    <submittedName>
        <fullName evidence="4">Ribonuclease H-like domain-containing protein</fullName>
    </submittedName>
</protein>
<dbReference type="InterPro" id="IPR041588">
    <property type="entry name" value="Integrase_H2C2"/>
</dbReference>
<keyword evidence="5" id="KW-1185">Reference proteome</keyword>
<dbReference type="PROSITE" id="PS50994">
    <property type="entry name" value="INTEGRASE"/>
    <property type="match status" value="1"/>
</dbReference>
<evidence type="ECO:0000313" key="5">
    <source>
        <dbReference type="Proteomes" id="UP001151760"/>
    </source>
</evidence>
<dbReference type="EMBL" id="BQNB010014940">
    <property type="protein sequence ID" value="GJT34176.1"/>
    <property type="molecule type" value="Genomic_DNA"/>
</dbReference>
<dbReference type="InterPro" id="IPR043502">
    <property type="entry name" value="DNA/RNA_pol_sf"/>
</dbReference>
<dbReference type="InterPro" id="IPR050951">
    <property type="entry name" value="Retrovirus_Pol_polyprotein"/>
</dbReference>
<name>A0ABQ5D4C8_9ASTR</name>
<dbReference type="InterPro" id="IPR012337">
    <property type="entry name" value="RNaseH-like_sf"/>
</dbReference>
<dbReference type="Pfam" id="PF07727">
    <property type="entry name" value="RVT_2"/>
    <property type="match status" value="1"/>
</dbReference>
<dbReference type="PANTHER" id="PTHR37984">
    <property type="entry name" value="PROTEIN CBG26694"/>
    <property type="match status" value="1"/>
</dbReference>
<dbReference type="InterPro" id="IPR001584">
    <property type="entry name" value="Integrase_cat-core"/>
</dbReference>
<dbReference type="Gene3D" id="3.10.10.10">
    <property type="entry name" value="HIV Type 1 Reverse Transcriptase, subunit A, domain 1"/>
    <property type="match status" value="2"/>
</dbReference>
<dbReference type="SUPFAM" id="SSF53098">
    <property type="entry name" value="Ribonuclease H-like"/>
    <property type="match status" value="1"/>
</dbReference>
<dbReference type="Pfam" id="PF17921">
    <property type="entry name" value="Integrase_H2C2"/>
    <property type="match status" value="1"/>
</dbReference>
<comment type="caution">
    <text evidence="4">The sequence shown here is derived from an EMBL/GenBank/DDBJ whole genome shotgun (WGS) entry which is preliminary data.</text>
</comment>
<feature type="region of interest" description="Disordered" evidence="2">
    <location>
        <begin position="590"/>
        <end position="625"/>
    </location>
</feature>
<dbReference type="Pfam" id="PF17919">
    <property type="entry name" value="RT_RNaseH_2"/>
    <property type="match status" value="1"/>
</dbReference>
<evidence type="ECO:0000256" key="2">
    <source>
        <dbReference type="SAM" id="MobiDB-lite"/>
    </source>
</evidence>
<reference evidence="4" key="2">
    <citation type="submission" date="2022-01" db="EMBL/GenBank/DDBJ databases">
        <authorList>
            <person name="Yamashiro T."/>
            <person name="Shiraishi A."/>
            <person name="Satake H."/>
            <person name="Nakayama K."/>
        </authorList>
    </citation>
    <scope>NUCLEOTIDE SEQUENCE</scope>
</reference>
<accession>A0ABQ5D4C8</accession>
<dbReference type="Gene3D" id="3.30.420.10">
    <property type="entry name" value="Ribonuclease H-like superfamily/Ribonuclease H"/>
    <property type="match status" value="1"/>
</dbReference>
<evidence type="ECO:0000313" key="4">
    <source>
        <dbReference type="EMBL" id="GJT34176.1"/>
    </source>
</evidence>
<reference evidence="4" key="1">
    <citation type="journal article" date="2022" name="Int. J. Mol. Sci.">
        <title>Draft Genome of Tanacetum Coccineum: Genomic Comparison of Closely Related Tanacetum-Family Plants.</title>
        <authorList>
            <person name="Yamashiro T."/>
            <person name="Shiraishi A."/>
            <person name="Nakayama K."/>
            <person name="Satake H."/>
        </authorList>
    </citation>
    <scope>NUCLEOTIDE SEQUENCE</scope>
</reference>
<organism evidence="4 5">
    <name type="scientific">Tanacetum coccineum</name>
    <dbReference type="NCBI Taxonomy" id="301880"/>
    <lineage>
        <taxon>Eukaryota</taxon>
        <taxon>Viridiplantae</taxon>
        <taxon>Streptophyta</taxon>
        <taxon>Embryophyta</taxon>
        <taxon>Tracheophyta</taxon>
        <taxon>Spermatophyta</taxon>
        <taxon>Magnoliopsida</taxon>
        <taxon>eudicotyledons</taxon>
        <taxon>Gunneridae</taxon>
        <taxon>Pentapetalae</taxon>
        <taxon>asterids</taxon>
        <taxon>campanulids</taxon>
        <taxon>Asterales</taxon>
        <taxon>Asteraceae</taxon>
        <taxon>Asteroideae</taxon>
        <taxon>Anthemideae</taxon>
        <taxon>Anthemidinae</taxon>
        <taxon>Tanacetum</taxon>
    </lineage>
</organism>
<evidence type="ECO:0000259" key="3">
    <source>
        <dbReference type="PROSITE" id="PS50994"/>
    </source>
</evidence>
<evidence type="ECO:0000256" key="1">
    <source>
        <dbReference type="ARBA" id="ARBA00023268"/>
    </source>
</evidence>
<dbReference type="InterPro" id="IPR041577">
    <property type="entry name" value="RT_RNaseH_2"/>
</dbReference>
<dbReference type="PANTHER" id="PTHR37984:SF5">
    <property type="entry name" value="PROTEIN NYNRIN-LIKE"/>
    <property type="match status" value="1"/>
</dbReference>
<feature type="compositionally biased region" description="Basic and acidic residues" evidence="2">
    <location>
        <begin position="610"/>
        <end position="621"/>
    </location>
</feature>
<gene>
    <name evidence="4" type="ORF">Tco_0924595</name>
</gene>
<dbReference type="InterPro" id="IPR013103">
    <property type="entry name" value="RVT_2"/>
</dbReference>
<dbReference type="Pfam" id="PF08284">
    <property type="entry name" value="RVP_2"/>
    <property type="match status" value="1"/>
</dbReference>
<dbReference type="Proteomes" id="UP001151760">
    <property type="component" value="Unassembled WGS sequence"/>
</dbReference>
<sequence>METSLLFLKLEGKLILLVEEIQTRDQTLSRVVFDVIIGMDWLANNHAVIVCDEKIVRIPFGDEILIVQGIVQGDRSDKGKKSKLSIISCTKTQKYIKKGCLIFLAQVTKKEIEDKSEEKRLEDVPTVQDFPEVFPKGLPGLPPTRQVEFQIDLVPGVAPMARVPYRLAPSELQELSTQLQELSDKGFIRPSSSPWGAPVSFVKKKDGSFWMFRDEDIPKTAFRTRYGHYEFQVMPFGLTNAKNRREEEHVKHLKLILELLKKEEFEGIHIDPTKIESIKDWASPKAPTEIRTLSFLCLAMRAITDDLSKAKAAFQLLKQKLYSAPILSLPDGSENFTVYCDASRKGLGTVLMQREKVIAYASRQLRIHEKNYTTHDLELRAIERIKPLRVRALVLTIGLNLPVQILNAQVEARQEENFGTEDLCGIFKKLEPHADGTLCLRNRSWIPCFGNLRELIMHESHKPEYSIHPGSDKMYQDLRKLYWWLNMKAEIATYVNRCPVWGCDINLKVKVIRCDNGTEFKNRVMNQFCKIKSIKREFSVARTPQQNEIAKRKNKTLIEATRTMLADLKLPTTFWAEVVNTACYVQNRTQDPLSSSSSSKDSLDAGFKPSGEEEKKDAKDPENEDSEFNYLNAAGIEDNAVDENIVYRCTHDPNMPNLEEIVYSDDEDVGAEADMTNLDTHIPVSHIPTTRIYKDHQIKQIIGDIHSVKNSNNKDTRSVTEHEPKKVIQALTDPNWIKAMQDELLQFKLQKVWTLVDLPYDKRAIGTKWVYINKKDERGILIRNKARLIAQGYTQEEGIDYDEVFALVARIEAIRLFLAYASFKYFIVYQTDVKSAFLYGKIEEEVYVCQPLRFEDPKFPNKVYKVEKALYQAPKAWYETLSTYLLDNGFQRGLQVKPKDDGIFISQDKYVDEILKKFGFSTVKIASTPMETSKPFLKDTEAEDVDVHLYRSMIGSLMYLTASRADIMFIYPKDSPFDLEAYTDSDYVGASLDRKSITGGCQFLGRRLISWQCKKQTVVANSTTEVEYVTASSCYGQVLWIQSQLLDYGNNNFMNIKIFIENESTICIVKNLMFHLKTKHIEIRHHFIRDSNEKKLIQMIKIHTDQNVTDLLTKTFDVSRFQYLIASIEMLNL</sequence>
<dbReference type="SUPFAM" id="SSF56672">
    <property type="entry name" value="DNA/RNA polymerases"/>
    <property type="match status" value="1"/>
</dbReference>
<dbReference type="InterPro" id="IPR036397">
    <property type="entry name" value="RNaseH_sf"/>
</dbReference>
<dbReference type="CDD" id="cd09272">
    <property type="entry name" value="RNase_HI_RT_Ty1"/>
    <property type="match status" value="1"/>
</dbReference>
<feature type="domain" description="Integrase catalytic" evidence="3">
    <location>
        <begin position="510"/>
        <end position="608"/>
    </location>
</feature>